<evidence type="ECO:0000256" key="3">
    <source>
        <dbReference type="ARBA" id="ARBA00009045"/>
    </source>
</evidence>
<dbReference type="Proteomes" id="UP000019384">
    <property type="component" value="Unassembled WGS sequence"/>
</dbReference>
<dbReference type="GO" id="GO:0034399">
    <property type="term" value="C:nuclear periphery"/>
    <property type="evidence" value="ECO:0007669"/>
    <property type="project" value="EnsemblFungi"/>
</dbReference>
<feature type="transmembrane region" description="Helical" evidence="13">
    <location>
        <begin position="133"/>
        <end position="150"/>
    </location>
</feature>
<feature type="transmembrane region" description="Helical" evidence="13">
    <location>
        <begin position="106"/>
        <end position="127"/>
    </location>
</feature>
<evidence type="ECO:0000256" key="5">
    <source>
        <dbReference type="ARBA" id="ARBA00022670"/>
    </source>
</evidence>
<comment type="similarity">
    <text evidence="3">Belongs to the peptidase S54 family.</text>
</comment>
<keyword evidence="7" id="KW-0378">Hydrolase</keyword>
<keyword evidence="9 13" id="KW-0472">Membrane</keyword>
<dbReference type="Gene3D" id="1.20.1540.10">
    <property type="entry name" value="Rhomboid-like"/>
    <property type="match status" value="1"/>
</dbReference>
<evidence type="ECO:0000256" key="8">
    <source>
        <dbReference type="ARBA" id="ARBA00022989"/>
    </source>
</evidence>
<dbReference type="GO" id="GO:0006508">
    <property type="term" value="P:proteolysis"/>
    <property type="evidence" value="ECO:0007669"/>
    <property type="project" value="UniProtKB-KW"/>
</dbReference>
<evidence type="ECO:0000256" key="12">
    <source>
        <dbReference type="ARBA" id="ARBA00042081"/>
    </source>
</evidence>
<feature type="transmembrane region" description="Helical" evidence="13">
    <location>
        <begin position="30"/>
        <end position="50"/>
    </location>
</feature>
<protein>
    <recommendedName>
        <fullName evidence="11">Rhomboid-type serine protease 2</fullName>
        <ecNumber evidence="4">3.4.21.105</ecNumber>
    </recommendedName>
    <alternativeName>
        <fullName evidence="12">Rhomboid protein 2</fullName>
    </alternativeName>
</protein>
<evidence type="ECO:0000256" key="13">
    <source>
        <dbReference type="SAM" id="Phobius"/>
    </source>
</evidence>
<sequence length="283" mass="31501">MSGISDYRKKAFEILKATVLDDEGKFPPPAFTSGLIVFLIIVHLLSYVYPLQKTYSLDPWAIYNFEFSKLSMYPLVHSGLLHLCLNIITLVKFLSKYEKRHGTVHCGIVLNTLATWTAIPYCLFGMLLWPNTAVLGSSGWCFSLIAFMTYGNKTPVRITSYLSLPQWAMPYAFILLLAIMVPNSSFVGHLLGMGTGYALRLGWLRFMVEPPSKVVEWIESKLQPVIGLIPGAIVYYKEAQMRDVRAEGLIAESTVLPLAHLHPSDANLPAQKFPGEGNVLGTA</sequence>
<keyword evidence="5" id="KW-0645">Protease</keyword>
<evidence type="ECO:0000313" key="16">
    <source>
        <dbReference type="Proteomes" id="UP000019384"/>
    </source>
</evidence>
<reference evidence="15" key="2">
    <citation type="submission" date="2014-02" db="EMBL/GenBank/DDBJ databases">
        <title>Complete DNA sequence of /Kuraishia capsulata/ illustrates novel genomic features among budding yeasts (/Saccharomycotina/).</title>
        <authorList>
            <person name="Morales L."/>
            <person name="Noel B."/>
            <person name="Porcel B."/>
            <person name="Marcet-Houben M."/>
            <person name="Hullo M-F."/>
            <person name="Sacerdot C."/>
            <person name="Tekaia F."/>
            <person name="Leh-Louis V."/>
            <person name="Despons L."/>
            <person name="Khanna V."/>
            <person name="Aury J-M."/>
            <person name="Barbe V."/>
            <person name="Couloux A."/>
            <person name="Labadie K."/>
            <person name="Pelletier E."/>
            <person name="Souciet J-L."/>
            <person name="Boekhout T."/>
            <person name="Gabaldon T."/>
            <person name="Wincker P."/>
            <person name="Dujon B."/>
        </authorList>
    </citation>
    <scope>NUCLEOTIDE SEQUENCE</scope>
    <source>
        <strain evidence="15">CBS 1993</strain>
    </source>
</reference>
<evidence type="ECO:0000256" key="6">
    <source>
        <dbReference type="ARBA" id="ARBA00022692"/>
    </source>
</evidence>
<comment type="catalytic activity">
    <reaction evidence="1">
        <text>Cleaves type-1 transmembrane domains using a catalytic dyad composed of serine and histidine that are contributed by different transmembrane domains.</text>
        <dbReference type="EC" id="3.4.21.105"/>
    </reaction>
</comment>
<dbReference type="SUPFAM" id="SSF144091">
    <property type="entry name" value="Rhomboid-like"/>
    <property type="match status" value="1"/>
</dbReference>
<dbReference type="PANTHER" id="PTHR43066:SF1">
    <property type="entry name" value="RHOMBOID PROTEIN 2"/>
    <property type="match status" value="1"/>
</dbReference>
<proteinExistence type="inferred from homology"/>
<dbReference type="InterPro" id="IPR035952">
    <property type="entry name" value="Rhomboid-like_sf"/>
</dbReference>
<gene>
    <name evidence="15" type="ORF">KUCA_T00003003001</name>
</gene>
<keyword evidence="6 13" id="KW-0812">Transmembrane</keyword>
<feature type="transmembrane region" description="Helical" evidence="13">
    <location>
        <begin position="70"/>
        <end position="94"/>
    </location>
</feature>
<organism evidence="15 16">
    <name type="scientific">Kuraishia capsulata CBS 1993</name>
    <dbReference type="NCBI Taxonomy" id="1382522"/>
    <lineage>
        <taxon>Eukaryota</taxon>
        <taxon>Fungi</taxon>
        <taxon>Dikarya</taxon>
        <taxon>Ascomycota</taxon>
        <taxon>Saccharomycotina</taxon>
        <taxon>Pichiomycetes</taxon>
        <taxon>Pichiales</taxon>
        <taxon>Pichiaceae</taxon>
        <taxon>Kuraishia</taxon>
    </lineage>
</organism>
<evidence type="ECO:0000256" key="11">
    <source>
        <dbReference type="ARBA" id="ARBA00039804"/>
    </source>
</evidence>
<keyword evidence="8 13" id="KW-1133">Transmembrane helix</keyword>
<dbReference type="Pfam" id="PF01694">
    <property type="entry name" value="Rhomboid"/>
    <property type="match status" value="1"/>
</dbReference>
<feature type="domain" description="Peptidase S54 rhomboid" evidence="14">
    <location>
        <begin position="66"/>
        <end position="201"/>
    </location>
</feature>
<evidence type="ECO:0000256" key="4">
    <source>
        <dbReference type="ARBA" id="ARBA00013039"/>
    </source>
</evidence>
<dbReference type="OrthoDB" id="10257275at2759"/>
<name>W6MKV7_9ASCO</name>
<dbReference type="GO" id="GO:0016020">
    <property type="term" value="C:membrane"/>
    <property type="evidence" value="ECO:0007669"/>
    <property type="project" value="InterPro"/>
</dbReference>
<dbReference type="RefSeq" id="XP_022459022.1">
    <property type="nucleotide sequence ID" value="XM_022603303.1"/>
</dbReference>
<dbReference type="STRING" id="1382522.W6MKV7"/>
<dbReference type="HOGENOM" id="CLU_071084_0_0_1"/>
<dbReference type="EC" id="3.4.21.105" evidence="4"/>
<evidence type="ECO:0000256" key="10">
    <source>
        <dbReference type="ARBA" id="ARBA00037147"/>
    </source>
</evidence>
<reference evidence="15" key="1">
    <citation type="submission" date="2013-12" db="EMBL/GenBank/DDBJ databases">
        <authorList>
            <person name="Genoscope - CEA"/>
        </authorList>
    </citation>
    <scope>NUCLEOTIDE SEQUENCE</scope>
    <source>
        <strain evidence="15">CBS 1993</strain>
    </source>
</reference>
<dbReference type="GeneID" id="34520410"/>
<dbReference type="PANTHER" id="PTHR43066">
    <property type="entry name" value="RHOMBOID-RELATED PROTEIN"/>
    <property type="match status" value="1"/>
</dbReference>
<dbReference type="AlphaFoldDB" id="W6MKV7"/>
<dbReference type="GO" id="GO:0005794">
    <property type="term" value="C:Golgi apparatus"/>
    <property type="evidence" value="ECO:0007669"/>
    <property type="project" value="UniProtKB-SubCell"/>
</dbReference>
<accession>W6MKV7</accession>
<evidence type="ECO:0000259" key="14">
    <source>
        <dbReference type="Pfam" id="PF01694"/>
    </source>
</evidence>
<dbReference type="GO" id="GO:0004252">
    <property type="term" value="F:serine-type endopeptidase activity"/>
    <property type="evidence" value="ECO:0007669"/>
    <property type="project" value="InterPro"/>
</dbReference>
<comment type="subcellular location">
    <subcellularLocation>
        <location evidence="2">Golgi apparatus</location>
        <location evidence="2">cis-Golgi network membrane</location>
        <topology evidence="2">Multi-pass membrane protein</topology>
    </subcellularLocation>
</comment>
<keyword evidence="16" id="KW-1185">Reference proteome</keyword>
<evidence type="ECO:0000256" key="7">
    <source>
        <dbReference type="ARBA" id="ARBA00022801"/>
    </source>
</evidence>
<comment type="function">
    <text evidence="10">Probable rhomboid-type serine protease that catalyzes intramembrane proteolysis.</text>
</comment>
<evidence type="ECO:0000256" key="2">
    <source>
        <dbReference type="ARBA" id="ARBA00004257"/>
    </source>
</evidence>
<evidence type="ECO:0000256" key="9">
    <source>
        <dbReference type="ARBA" id="ARBA00023136"/>
    </source>
</evidence>
<evidence type="ECO:0000256" key="1">
    <source>
        <dbReference type="ARBA" id="ARBA00000156"/>
    </source>
</evidence>
<dbReference type="EMBL" id="HG793127">
    <property type="protein sequence ID" value="CDK27026.1"/>
    <property type="molecule type" value="Genomic_DNA"/>
</dbReference>
<evidence type="ECO:0000313" key="15">
    <source>
        <dbReference type="EMBL" id="CDK27026.1"/>
    </source>
</evidence>
<dbReference type="InterPro" id="IPR022764">
    <property type="entry name" value="Peptidase_S54_rhomboid_dom"/>
</dbReference>